<sequence>MSNLNQSIEQIHQPMDRWWLRIATILLGFVHVGLFMWEPVLYDQAIGGFTPLLGILFLVSVCTSMVYGIGFKPRFWLWQLVFTPYLSLSVLLYLTVLYLM</sequence>
<dbReference type="Proteomes" id="UP000838160">
    <property type="component" value="Unassembled WGS sequence"/>
</dbReference>
<feature type="transmembrane region" description="Helical" evidence="1">
    <location>
        <begin position="49"/>
        <end position="70"/>
    </location>
</feature>
<comment type="caution">
    <text evidence="2">The sequence shown here is derived from an EMBL/GenBank/DDBJ whole genome shotgun (WGS) entry which is preliminary data.</text>
</comment>
<proteinExistence type="predicted"/>
<evidence type="ECO:0000313" key="2">
    <source>
        <dbReference type="EMBL" id="CAH0526321.1"/>
    </source>
</evidence>
<keyword evidence="1" id="KW-0472">Membrane</keyword>
<evidence type="ECO:0000313" key="3">
    <source>
        <dbReference type="Proteomes" id="UP000838160"/>
    </source>
</evidence>
<organism evidence="2 3">
    <name type="scientific">Vibrio hippocampi</name>
    <dbReference type="NCBI Taxonomy" id="654686"/>
    <lineage>
        <taxon>Bacteria</taxon>
        <taxon>Pseudomonadati</taxon>
        <taxon>Pseudomonadota</taxon>
        <taxon>Gammaproteobacteria</taxon>
        <taxon>Vibrionales</taxon>
        <taxon>Vibrionaceae</taxon>
        <taxon>Vibrio</taxon>
    </lineage>
</organism>
<reference evidence="2" key="1">
    <citation type="submission" date="2021-12" db="EMBL/GenBank/DDBJ databases">
        <authorList>
            <person name="Rodrigo-Torres L."/>
            <person name="Arahal R. D."/>
            <person name="Lucena T."/>
        </authorList>
    </citation>
    <scope>NUCLEOTIDE SEQUENCE</scope>
    <source>
        <strain evidence="2">CECT 8226</strain>
    </source>
</reference>
<dbReference type="EMBL" id="CAKLCM010000002">
    <property type="protein sequence ID" value="CAH0526321.1"/>
    <property type="molecule type" value="Genomic_DNA"/>
</dbReference>
<evidence type="ECO:0000256" key="1">
    <source>
        <dbReference type="SAM" id="Phobius"/>
    </source>
</evidence>
<keyword evidence="1" id="KW-0812">Transmembrane</keyword>
<feature type="transmembrane region" description="Helical" evidence="1">
    <location>
        <begin position="18"/>
        <end position="37"/>
    </location>
</feature>
<dbReference type="RefSeq" id="WP_237484671.1">
    <property type="nucleotide sequence ID" value="NZ_CAKLCM010000002.1"/>
</dbReference>
<keyword evidence="3" id="KW-1185">Reference proteome</keyword>
<evidence type="ECO:0008006" key="4">
    <source>
        <dbReference type="Google" id="ProtNLM"/>
    </source>
</evidence>
<dbReference type="Pfam" id="PF09600">
    <property type="entry name" value="Cyd_oper_YbgE"/>
    <property type="match status" value="1"/>
</dbReference>
<gene>
    <name evidence="2" type="ORF">VHP8226_01742</name>
</gene>
<keyword evidence="1" id="KW-1133">Transmembrane helix</keyword>
<dbReference type="NCBIfam" id="TIGR02112">
    <property type="entry name" value="cyd_oper_ybgE"/>
    <property type="match status" value="1"/>
</dbReference>
<accession>A0ABN8DHW0</accession>
<dbReference type="InterPro" id="IPR011846">
    <property type="entry name" value="Cyd_oper_YbgE"/>
</dbReference>
<feature type="transmembrane region" description="Helical" evidence="1">
    <location>
        <begin position="76"/>
        <end position="99"/>
    </location>
</feature>
<name>A0ABN8DHW0_9VIBR</name>
<protein>
    <recommendedName>
        <fullName evidence="4">Cyd operon protein YbgE</fullName>
    </recommendedName>
</protein>